<keyword evidence="2" id="KW-0812">Transmembrane</keyword>
<dbReference type="EMBL" id="MCIB01000003">
    <property type="protein sequence ID" value="RKD33906.1"/>
    <property type="molecule type" value="Genomic_DNA"/>
</dbReference>
<name>A0A419T8Y6_9FIRM</name>
<protein>
    <recommendedName>
        <fullName evidence="5">Ubiquinone biosynthesis protein UbiA</fullName>
    </recommendedName>
</protein>
<dbReference type="InterPro" id="IPR026046">
    <property type="entry name" value="UBIAD1"/>
</dbReference>
<feature type="transmembrane region" description="Helical" evidence="2">
    <location>
        <begin position="296"/>
        <end position="314"/>
    </location>
</feature>
<organism evidence="3 4">
    <name type="scientific">Thermohalobacter berrensis</name>
    <dbReference type="NCBI Taxonomy" id="99594"/>
    <lineage>
        <taxon>Bacteria</taxon>
        <taxon>Bacillati</taxon>
        <taxon>Bacillota</taxon>
        <taxon>Tissierellia</taxon>
        <taxon>Tissierellales</taxon>
        <taxon>Thermohalobacteraceae</taxon>
        <taxon>Thermohalobacter</taxon>
    </lineage>
</organism>
<reference evidence="3 4" key="1">
    <citation type="submission" date="2016-08" db="EMBL/GenBank/DDBJ databases">
        <title>Novel Firmicutes and Novel Genomes.</title>
        <authorList>
            <person name="Poppleton D.I."/>
            <person name="Gribaldo S."/>
        </authorList>
    </citation>
    <scope>NUCLEOTIDE SEQUENCE [LARGE SCALE GENOMIC DNA]</scope>
    <source>
        <strain evidence="3 4">CTT3</strain>
    </source>
</reference>
<dbReference type="GO" id="GO:0004659">
    <property type="term" value="F:prenyltransferase activity"/>
    <property type="evidence" value="ECO:0007669"/>
    <property type="project" value="InterPro"/>
</dbReference>
<feature type="transmembrane region" description="Helical" evidence="2">
    <location>
        <begin position="105"/>
        <end position="123"/>
    </location>
</feature>
<dbReference type="GO" id="GO:0009234">
    <property type="term" value="P:menaquinone biosynthetic process"/>
    <property type="evidence" value="ECO:0007669"/>
    <property type="project" value="TreeGrafter"/>
</dbReference>
<dbReference type="CDD" id="cd13962">
    <property type="entry name" value="PT_UbiA_UBIAD1"/>
    <property type="match status" value="1"/>
</dbReference>
<evidence type="ECO:0000256" key="2">
    <source>
        <dbReference type="SAM" id="Phobius"/>
    </source>
</evidence>
<feature type="transmembrane region" description="Helical" evidence="2">
    <location>
        <begin position="252"/>
        <end position="275"/>
    </location>
</feature>
<feature type="transmembrane region" description="Helical" evidence="2">
    <location>
        <begin position="224"/>
        <end position="246"/>
    </location>
</feature>
<gene>
    <name evidence="3" type="ORF">BET03_08235</name>
</gene>
<keyword evidence="4" id="KW-1185">Reference proteome</keyword>
<feature type="transmembrane region" description="Helical" evidence="2">
    <location>
        <begin position="159"/>
        <end position="179"/>
    </location>
</feature>
<dbReference type="Proteomes" id="UP000284177">
    <property type="component" value="Unassembled WGS sequence"/>
</dbReference>
<keyword evidence="2" id="KW-1133">Transmembrane helix</keyword>
<keyword evidence="1" id="KW-0808">Transferase</keyword>
<dbReference type="PANTHER" id="PTHR13929">
    <property type="entry name" value="1,4-DIHYDROXY-2-NAPHTHOATE OCTAPRENYLTRANSFERASE"/>
    <property type="match status" value="1"/>
</dbReference>
<evidence type="ECO:0008006" key="5">
    <source>
        <dbReference type="Google" id="ProtNLM"/>
    </source>
</evidence>
<keyword evidence="2" id="KW-0472">Membrane</keyword>
<dbReference type="GO" id="GO:0042371">
    <property type="term" value="P:vitamin K biosynthetic process"/>
    <property type="evidence" value="ECO:0007669"/>
    <property type="project" value="TreeGrafter"/>
</dbReference>
<feature type="transmembrane region" description="Helical" evidence="2">
    <location>
        <begin position="21"/>
        <end position="40"/>
    </location>
</feature>
<evidence type="ECO:0000313" key="3">
    <source>
        <dbReference type="EMBL" id="RKD33906.1"/>
    </source>
</evidence>
<proteinExistence type="predicted"/>
<feature type="transmembrane region" description="Helical" evidence="2">
    <location>
        <begin position="46"/>
        <end position="66"/>
    </location>
</feature>
<evidence type="ECO:0000256" key="1">
    <source>
        <dbReference type="ARBA" id="ARBA00022679"/>
    </source>
</evidence>
<dbReference type="GO" id="GO:0016020">
    <property type="term" value="C:membrane"/>
    <property type="evidence" value="ECO:0007669"/>
    <property type="project" value="UniProtKB-SubCell"/>
</dbReference>
<accession>A0A419T8Y6</accession>
<sequence>MILFKETSSKLKGIYKLIRMVPVIGWCMTSSLLALAFAIGNIDINYIVIINFILAMLILIILHGIVSHSINDKYDWISYTDQKTRGILSGGSKVLKKGLLTIRDLDKLAIIGIISSLLIATFFVLKFGFLVFIGILIGIWSAVTYSLPPFRFSYKPFLGEWFCAFPALVTATNAVYYILTGRISFVSILISLINAFLCIGWLMHHHISDIEGDMRAFPIKKTTVLFTVLNFGREYAVVVPIVYYIFSLLLSFAGLFYISKAFLIPAIISLTCIILEGTTNTLDIDDITKKENYMSFLVIINPIIILLYRIGGIYK</sequence>
<dbReference type="AlphaFoldDB" id="A0A419T8Y6"/>
<evidence type="ECO:0000313" key="4">
    <source>
        <dbReference type="Proteomes" id="UP000284177"/>
    </source>
</evidence>
<feature type="transmembrane region" description="Helical" evidence="2">
    <location>
        <begin position="185"/>
        <end position="203"/>
    </location>
</feature>
<dbReference type="PANTHER" id="PTHR13929:SF0">
    <property type="entry name" value="UBIA PRENYLTRANSFERASE DOMAIN-CONTAINING PROTEIN 1"/>
    <property type="match status" value="1"/>
</dbReference>
<comment type="caution">
    <text evidence="3">The sequence shown here is derived from an EMBL/GenBank/DDBJ whole genome shotgun (WGS) entry which is preliminary data.</text>
</comment>